<comment type="caution">
    <text evidence="1">The sequence shown here is derived from an EMBL/GenBank/DDBJ whole genome shotgun (WGS) entry which is preliminary data.</text>
</comment>
<protein>
    <submittedName>
        <fullName evidence="1">Uncharacterized protein</fullName>
    </submittedName>
</protein>
<evidence type="ECO:0000313" key="2">
    <source>
        <dbReference type="Proteomes" id="UP000282106"/>
    </source>
</evidence>
<dbReference type="InParanoid" id="A0A3N0VDJ6"/>
<keyword evidence="2" id="KW-1185">Reference proteome</keyword>
<gene>
    <name evidence="1" type="ORF">ED208_07690</name>
</gene>
<dbReference type="EMBL" id="RJVO01000003">
    <property type="protein sequence ID" value="ROH90857.1"/>
    <property type="molecule type" value="Genomic_DNA"/>
</dbReference>
<organism evidence="1 2">
    <name type="scientific">Stagnimonas aquatica</name>
    <dbReference type="NCBI Taxonomy" id="2689987"/>
    <lineage>
        <taxon>Bacteria</taxon>
        <taxon>Pseudomonadati</taxon>
        <taxon>Pseudomonadota</taxon>
        <taxon>Gammaproteobacteria</taxon>
        <taxon>Nevskiales</taxon>
        <taxon>Nevskiaceae</taxon>
        <taxon>Stagnimonas</taxon>
    </lineage>
</organism>
<sequence length="143" mass="16275">MSNLLMRYGIALSLLAVLGLAPLLLTRLHSESAPTPAKIAPVEVTIPEAEPEDPSGTSREYVYYPDGGFYYAPRTKTWFWQADGRWQYGLSLPERYWDASGYGVNLRLRTDLPYLEHERVFAHYQELQQLLAYHQDAASARAP</sequence>
<reference evidence="1 2" key="1">
    <citation type="submission" date="2018-10" db="EMBL/GenBank/DDBJ databases">
        <authorList>
            <person name="Chen W.-M."/>
        </authorList>
    </citation>
    <scope>NUCLEOTIDE SEQUENCE [LARGE SCALE GENOMIC DNA]</scope>
    <source>
        <strain evidence="1 2">THS-13</strain>
    </source>
</reference>
<dbReference type="RefSeq" id="WP_123211312.1">
    <property type="nucleotide sequence ID" value="NZ_RJVO01000003.1"/>
</dbReference>
<proteinExistence type="predicted"/>
<dbReference type="Proteomes" id="UP000282106">
    <property type="component" value="Unassembled WGS sequence"/>
</dbReference>
<evidence type="ECO:0000313" key="1">
    <source>
        <dbReference type="EMBL" id="ROH90857.1"/>
    </source>
</evidence>
<name>A0A3N0VDJ6_9GAMM</name>
<accession>A0A3N0VDJ6</accession>
<dbReference type="AlphaFoldDB" id="A0A3N0VDJ6"/>